<protein>
    <recommendedName>
        <fullName evidence="3">HmuY protein</fullName>
    </recommendedName>
</protein>
<dbReference type="EMBL" id="JRNS01000268">
    <property type="protein sequence ID" value="KGF50177.1"/>
    <property type="molecule type" value="Genomic_DNA"/>
</dbReference>
<dbReference type="CDD" id="cd12105">
    <property type="entry name" value="HmuY"/>
    <property type="match status" value="1"/>
</dbReference>
<gene>
    <name evidence="1" type="ORF">HMPREF0661_05025</name>
</gene>
<evidence type="ECO:0000313" key="2">
    <source>
        <dbReference type="Proteomes" id="UP000029578"/>
    </source>
</evidence>
<evidence type="ECO:0000313" key="1">
    <source>
        <dbReference type="EMBL" id="KGF50177.1"/>
    </source>
</evidence>
<accession>A0A096C5F4</accession>
<dbReference type="Proteomes" id="UP000029578">
    <property type="component" value="Unassembled WGS sequence"/>
</dbReference>
<evidence type="ECO:0008006" key="3">
    <source>
        <dbReference type="Google" id="ProtNLM"/>
    </source>
</evidence>
<organism evidence="1 2">
    <name type="scientific">Prevotella melaninogenica DNF00666</name>
    <dbReference type="NCBI Taxonomy" id="1401073"/>
    <lineage>
        <taxon>Bacteria</taxon>
        <taxon>Pseudomonadati</taxon>
        <taxon>Bacteroidota</taxon>
        <taxon>Bacteroidia</taxon>
        <taxon>Bacteroidales</taxon>
        <taxon>Prevotellaceae</taxon>
        <taxon>Prevotella</taxon>
    </lineage>
</organism>
<name>A0A096C5F4_9BACT</name>
<dbReference type="PROSITE" id="PS51257">
    <property type="entry name" value="PROKAR_LIPOPROTEIN"/>
    <property type="match status" value="1"/>
</dbReference>
<sequence length="237" mass="27418">MKKMTTALFLGLTAMVFTWTSCDKSEDLSQKKEKEEQNAIRKHADILLQEEQMTNYDKWVYIDLESGKTETQTDYRKWVYGRMNRQTGKMAQITKEIPERANNEPKKWHIAFHLYDPMTNGGEVMIAGKDTTSLDQITELPKGGTWTPDKPVWILVDMAGMMQMPPTMGYSEGFSNPNLHKYMRRVTMGQYEMANKGRIFIVKFKDGSFAAIKFTDITDATGKKKQVSFDYKFVKKN</sequence>
<dbReference type="RefSeq" id="WP_052046475.1">
    <property type="nucleotide sequence ID" value="NZ_JRNS01000268.1"/>
</dbReference>
<dbReference type="InterPro" id="IPR025921">
    <property type="entry name" value="HmuY"/>
</dbReference>
<dbReference type="Pfam" id="PF14064">
    <property type="entry name" value="HmuY"/>
    <property type="match status" value="1"/>
</dbReference>
<dbReference type="AlphaFoldDB" id="A0A096C5F4"/>
<proteinExistence type="predicted"/>
<reference evidence="1 2" key="1">
    <citation type="submission" date="2014-07" db="EMBL/GenBank/DDBJ databases">
        <authorList>
            <person name="McCorrison J."/>
            <person name="Sanka R."/>
            <person name="Torralba M."/>
            <person name="Gillis M."/>
            <person name="Haft D.H."/>
            <person name="Methe B."/>
            <person name="Sutton G."/>
            <person name="Nelson K.E."/>
        </authorList>
    </citation>
    <scope>NUCLEOTIDE SEQUENCE [LARGE SCALE GENOMIC DNA]</scope>
    <source>
        <strain evidence="1 2">DNF00666</strain>
    </source>
</reference>
<comment type="caution">
    <text evidence="1">The sequence shown here is derived from an EMBL/GenBank/DDBJ whole genome shotgun (WGS) entry which is preliminary data.</text>
</comment>